<comment type="caution">
    <text evidence="2">The sequence shown here is derived from an EMBL/GenBank/DDBJ whole genome shotgun (WGS) entry which is preliminary data.</text>
</comment>
<keyword evidence="2" id="KW-0675">Receptor</keyword>
<dbReference type="Proteomes" id="UP000250321">
    <property type="component" value="Unassembled WGS sequence"/>
</dbReference>
<dbReference type="AlphaFoldDB" id="A0A314XRW8"/>
<evidence type="ECO:0000313" key="2">
    <source>
        <dbReference type="EMBL" id="PQP93857.1"/>
    </source>
</evidence>
<feature type="signal peptide" evidence="1">
    <location>
        <begin position="1"/>
        <end position="25"/>
    </location>
</feature>
<gene>
    <name evidence="2" type="ORF">Pyn_37209</name>
</gene>
<keyword evidence="3" id="KW-1185">Reference proteome</keyword>
<name>A0A314XRW8_PRUYE</name>
<reference evidence="2 3" key="1">
    <citation type="submission" date="2018-02" db="EMBL/GenBank/DDBJ databases">
        <title>Draft genome of wild Prunus yedoensis var. nudiflora.</title>
        <authorList>
            <person name="Baek S."/>
            <person name="Kim J.-H."/>
            <person name="Choi K."/>
            <person name="Kim G.-B."/>
            <person name="Cho A."/>
            <person name="Jang H."/>
            <person name="Shin C.-H."/>
            <person name="Yu H.-J."/>
            <person name="Mun J.-H."/>
        </authorList>
    </citation>
    <scope>NUCLEOTIDE SEQUENCE [LARGE SCALE GENOMIC DNA]</scope>
    <source>
        <strain evidence="3">cv. Jeju island</strain>
        <tissue evidence="2">Leaf</tissue>
    </source>
</reference>
<dbReference type="EMBL" id="PJQY01002423">
    <property type="protein sequence ID" value="PQP93857.1"/>
    <property type="molecule type" value="Genomic_DNA"/>
</dbReference>
<dbReference type="OrthoDB" id="1429752at2759"/>
<keyword evidence="1" id="KW-0732">Signal</keyword>
<protein>
    <submittedName>
        <fullName evidence="2">Glutamate receptor 2.8</fullName>
    </submittedName>
</protein>
<evidence type="ECO:0000256" key="1">
    <source>
        <dbReference type="SAM" id="SignalP"/>
    </source>
</evidence>
<feature type="chain" id="PRO_5016408084" evidence="1">
    <location>
        <begin position="26"/>
        <end position="154"/>
    </location>
</feature>
<proteinExistence type="predicted"/>
<organism evidence="2 3">
    <name type="scientific">Prunus yedoensis var. nudiflora</name>
    <dbReference type="NCBI Taxonomy" id="2094558"/>
    <lineage>
        <taxon>Eukaryota</taxon>
        <taxon>Viridiplantae</taxon>
        <taxon>Streptophyta</taxon>
        <taxon>Embryophyta</taxon>
        <taxon>Tracheophyta</taxon>
        <taxon>Spermatophyta</taxon>
        <taxon>Magnoliopsida</taxon>
        <taxon>eudicotyledons</taxon>
        <taxon>Gunneridae</taxon>
        <taxon>Pentapetalae</taxon>
        <taxon>rosids</taxon>
        <taxon>fabids</taxon>
        <taxon>Rosales</taxon>
        <taxon>Rosaceae</taxon>
        <taxon>Amygdaloideae</taxon>
        <taxon>Amygdaleae</taxon>
        <taxon>Prunus</taxon>
    </lineage>
</organism>
<evidence type="ECO:0000313" key="3">
    <source>
        <dbReference type="Proteomes" id="UP000250321"/>
    </source>
</evidence>
<sequence length="154" mass="16637">MDNFPAFLSFMAFVLLLKQILIVDGISDTTKDDGFVGILGAIVDNSSRIGKEESVAMQIAVEDFLNKSNRRLDLKIRNSQGDSLQAALAVSPLLALAGRTSATLPAAALAIALTGDAANPSNLSKRAYCFMVFKFPTIQMPWHCFCDTTSLLIH</sequence>
<accession>A0A314XRW8</accession>